<protein>
    <submittedName>
        <fullName evidence="2">Uncharacterized protein</fullName>
    </submittedName>
</protein>
<dbReference type="AlphaFoldDB" id="A0A137NTC0"/>
<sequence length="150" mass="17462">MNIGMTNQRKAKKLYAINLKTYTYQGFLNISGEDSKSKFSGLPSWTLAISVLSSMLLIILLIAVTWLYLRYKKRFKLDDTNSEKELYELWASTYRENKGIKLRDPYISRKNTRNTGGLNDTILFDGSIVNYECFQYEIDLEDLEITKTKT</sequence>
<keyword evidence="1" id="KW-0472">Membrane</keyword>
<keyword evidence="3" id="KW-1185">Reference proteome</keyword>
<dbReference type="Proteomes" id="UP000070444">
    <property type="component" value="Unassembled WGS sequence"/>
</dbReference>
<gene>
    <name evidence="2" type="ORF">CONCODRAFT_12351</name>
</gene>
<keyword evidence="1" id="KW-0812">Transmembrane</keyword>
<evidence type="ECO:0000256" key="1">
    <source>
        <dbReference type="SAM" id="Phobius"/>
    </source>
</evidence>
<feature type="transmembrane region" description="Helical" evidence="1">
    <location>
        <begin position="45"/>
        <end position="69"/>
    </location>
</feature>
<reference evidence="2 3" key="1">
    <citation type="journal article" date="2015" name="Genome Biol. Evol.">
        <title>Phylogenomic analyses indicate that early fungi evolved digesting cell walls of algal ancestors of land plants.</title>
        <authorList>
            <person name="Chang Y."/>
            <person name="Wang S."/>
            <person name="Sekimoto S."/>
            <person name="Aerts A.L."/>
            <person name="Choi C."/>
            <person name="Clum A."/>
            <person name="LaButti K.M."/>
            <person name="Lindquist E.A."/>
            <person name="Yee Ngan C."/>
            <person name="Ohm R.A."/>
            <person name="Salamov A.A."/>
            <person name="Grigoriev I.V."/>
            <person name="Spatafora J.W."/>
            <person name="Berbee M.L."/>
        </authorList>
    </citation>
    <scope>NUCLEOTIDE SEQUENCE [LARGE SCALE GENOMIC DNA]</scope>
    <source>
        <strain evidence="2 3">NRRL 28638</strain>
    </source>
</reference>
<name>A0A137NTC0_CONC2</name>
<evidence type="ECO:0000313" key="3">
    <source>
        <dbReference type="Proteomes" id="UP000070444"/>
    </source>
</evidence>
<accession>A0A137NTC0</accession>
<proteinExistence type="predicted"/>
<dbReference type="EMBL" id="KQ964795">
    <property type="protein sequence ID" value="KXN65928.1"/>
    <property type="molecule type" value="Genomic_DNA"/>
</dbReference>
<evidence type="ECO:0000313" key="2">
    <source>
        <dbReference type="EMBL" id="KXN65928.1"/>
    </source>
</evidence>
<organism evidence="2 3">
    <name type="scientific">Conidiobolus coronatus (strain ATCC 28846 / CBS 209.66 / NRRL 28638)</name>
    <name type="common">Delacroixia coronata</name>
    <dbReference type="NCBI Taxonomy" id="796925"/>
    <lineage>
        <taxon>Eukaryota</taxon>
        <taxon>Fungi</taxon>
        <taxon>Fungi incertae sedis</taxon>
        <taxon>Zoopagomycota</taxon>
        <taxon>Entomophthoromycotina</taxon>
        <taxon>Entomophthoromycetes</taxon>
        <taxon>Entomophthorales</taxon>
        <taxon>Ancylistaceae</taxon>
        <taxon>Conidiobolus</taxon>
    </lineage>
</organism>
<keyword evidence="1" id="KW-1133">Transmembrane helix</keyword>